<dbReference type="EMBL" id="CM001436">
    <property type="protein sequence ID" value="EHQ35194.1"/>
    <property type="molecule type" value="Genomic_DNA"/>
</dbReference>
<evidence type="ECO:0000313" key="4">
    <source>
        <dbReference type="Proteomes" id="UP000005741"/>
    </source>
</evidence>
<dbReference type="PANTHER" id="PTHR36216:SF1">
    <property type="entry name" value="HTH ARSR-TYPE DOMAIN-CONTAINING PROTEIN"/>
    <property type="match status" value="1"/>
</dbReference>
<keyword evidence="4" id="KW-1185">Reference proteome</keyword>
<proteinExistence type="predicted"/>
<dbReference type="Pfam" id="PF24266">
    <property type="entry name" value="HTH_HVO_0163_N"/>
    <property type="match status" value="1"/>
</dbReference>
<reference evidence="3 4" key="1">
    <citation type="submission" date="2011-10" db="EMBL/GenBank/DDBJ databases">
        <title>The Improved High-Quality Draft genome of Methanoplanus limicola DSM 2279.</title>
        <authorList>
            <consortium name="US DOE Joint Genome Institute (JGI-PGF)"/>
            <person name="Lucas S."/>
            <person name="Copeland A."/>
            <person name="Lapidus A."/>
            <person name="Glavina del Rio T."/>
            <person name="Dalin E."/>
            <person name="Tice H."/>
            <person name="Bruce D."/>
            <person name="Goodwin L."/>
            <person name="Pitluck S."/>
            <person name="Peters L."/>
            <person name="Mikhailova N."/>
            <person name="Lu M."/>
            <person name="Kyrpides N."/>
            <person name="Mavromatis K."/>
            <person name="Ivanova N."/>
            <person name="Markowitz V."/>
            <person name="Cheng J.-F."/>
            <person name="Hugenholtz P."/>
            <person name="Woyke T."/>
            <person name="Wu D."/>
            <person name="Wirth R."/>
            <person name="Brambilla E.-M."/>
            <person name="Klenk H.-P."/>
            <person name="Eisen J.A."/>
        </authorList>
    </citation>
    <scope>NUCLEOTIDE SEQUENCE [LARGE SCALE GENOMIC DNA]</scope>
    <source>
        <strain evidence="3 4">DSM 2279</strain>
    </source>
</reference>
<name>H1YZY7_9EURY</name>
<dbReference type="Pfam" id="PF13412">
    <property type="entry name" value="HTH_24"/>
    <property type="match status" value="1"/>
</dbReference>
<dbReference type="OrthoDB" id="28610at2157"/>
<dbReference type="Proteomes" id="UP000005741">
    <property type="component" value="Chromosome"/>
</dbReference>
<keyword evidence="1" id="KW-0472">Membrane</keyword>
<dbReference type="PANTHER" id="PTHR36216">
    <property type="entry name" value="TRANSCRIPTIONAL REGULATOR, TRMB"/>
    <property type="match status" value="1"/>
</dbReference>
<accession>H1YZY7</accession>
<dbReference type="HOGENOM" id="CLU_084118_0_0_2"/>
<dbReference type="FunCoup" id="H1YZY7">
    <property type="interactions" value="4"/>
</dbReference>
<keyword evidence="1" id="KW-0812">Transmembrane</keyword>
<feature type="domain" description="HVO-0163 N-terminal HTH" evidence="2">
    <location>
        <begin position="98"/>
        <end position="168"/>
    </location>
</feature>
<dbReference type="InterPro" id="IPR011991">
    <property type="entry name" value="ArsR-like_HTH"/>
</dbReference>
<sequence>MKLKGVAVALFLILVFVYINQASIGSNIVVTPSEEPRDLSGEDVVYVLEWWEIPLKHHIVSYIAVNASILVPLANLIAVLGVLFFGIRQIKKKNLLDNDKRAGIYREIQENPGINQTEIENITGINRSSLRHHLNLLEENGKVISQKVSKKRHYFENHNRFSPKDRIAISILDYSKTKDVLNYIGQNPGCTHKDLVGFTGLSGSAISWHISRLKLGNLINVEKVKNFSHYRVNADVKSLADQLAEESTEAYDN</sequence>
<dbReference type="AlphaFoldDB" id="H1YZY7"/>
<organism evidence="3 4">
    <name type="scientific">Methanoplanus limicola DSM 2279</name>
    <dbReference type="NCBI Taxonomy" id="937775"/>
    <lineage>
        <taxon>Archaea</taxon>
        <taxon>Methanobacteriati</taxon>
        <taxon>Methanobacteriota</taxon>
        <taxon>Stenosarchaea group</taxon>
        <taxon>Methanomicrobia</taxon>
        <taxon>Methanomicrobiales</taxon>
        <taxon>Methanomicrobiaceae</taxon>
        <taxon>Methanoplanus</taxon>
    </lineage>
</organism>
<dbReference type="RefSeq" id="WP_004076933.1">
    <property type="nucleotide sequence ID" value="NZ_CM001436.1"/>
</dbReference>
<dbReference type="InterPro" id="IPR036388">
    <property type="entry name" value="WH-like_DNA-bd_sf"/>
</dbReference>
<gene>
    <name evidence="3" type="ORF">Metlim_1080</name>
</gene>
<dbReference type="STRING" id="937775.Metlim_1080"/>
<evidence type="ECO:0000313" key="3">
    <source>
        <dbReference type="EMBL" id="EHQ35194.1"/>
    </source>
</evidence>
<protein>
    <submittedName>
        <fullName evidence="3">MarR family transcriptional regulator</fullName>
    </submittedName>
</protein>
<dbReference type="InterPro" id="IPR036390">
    <property type="entry name" value="WH_DNA-bd_sf"/>
</dbReference>
<dbReference type="SUPFAM" id="SSF46785">
    <property type="entry name" value="Winged helix' DNA-binding domain"/>
    <property type="match status" value="2"/>
</dbReference>
<dbReference type="Gene3D" id="1.10.10.10">
    <property type="entry name" value="Winged helix-like DNA-binding domain superfamily/Winged helix DNA-binding domain"/>
    <property type="match status" value="2"/>
</dbReference>
<keyword evidence="1" id="KW-1133">Transmembrane helix</keyword>
<evidence type="ECO:0000259" key="2">
    <source>
        <dbReference type="Pfam" id="PF24266"/>
    </source>
</evidence>
<dbReference type="InterPro" id="IPR056504">
    <property type="entry name" value="HTH_HVO_0163_N"/>
</dbReference>
<feature type="transmembrane region" description="Helical" evidence="1">
    <location>
        <begin position="59"/>
        <end position="85"/>
    </location>
</feature>
<evidence type="ECO:0000256" key="1">
    <source>
        <dbReference type="SAM" id="Phobius"/>
    </source>
</evidence>
<dbReference type="InParanoid" id="H1YZY7"/>
<dbReference type="CDD" id="cd00090">
    <property type="entry name" value="HTH_ARSR"/>
    <property type="match status" value="1"/>
</dbReference>